<keyword evidence="2" id="KW-1185">Reference proteome</keyword>
<accession>A0ACB7YNT8</accession>
<sequence length="236" mass="25690">MPVYFRTKFIIPYSCLALALVLLVLTHRVDSEPTHDKQALLSFLSSHNTNRVQWNASTSACNWVGVECNANRFSVISLRLPSVGLVGPIPANTIGKLTHLRVLSLRSNRLSGLIPSDFSNLKQLRSLYLNANLFSGEFPVSLTELAHLKRLDLSRNFFTGSIPFAVNNLTQLTGLFLENNGFTGNLPIITGERLMKLNVSNNHLEGSIPGTLSSFPASTFAGNVGLCGRPLPPCGA</sequence>
<proteinExistence type="predicted"/>
<evidence type="ECO:0000313" key="2">
    <source>
        <dbReference type="Proteomes" id="UP000828048"/>
    </source>
</evidence>
<dbReference type="Proteomes" id="UP000828048">
    <property type="component" value="Chromosome 11"/>
</dbReference>
<dbReference type="EMBL" id="CM037161">
    <property type="protein sequence ID" value="KAH7855205.1"/>
    <property type="molecule type" value="Genomic_DNA"/>
</dbReference>
<organism evidence="1 2">
    <name type="scientific">Vaccinium darrowii</name>
    <dbReference type="NCBI Taxonomy" id="229202"/>
    <lineage>
        <taxon>Eukaryota</taxon>
        <taxon>Viridiplantae</taxon>
        <taxon>Streptophyta</taxon>
        <taxon>Embryophyta</taxon>
        <taxon>Tracheophyta</taxon>
        <taxon>Spermatophyta</taxon>
        <taxon>Magnoliopsida</taxon>
        <taxon>eudicotyledons</taxon>
        <taxon>Gunneridae</taxon>
        <taxon>Pentapetalae</taxon>
        <taxon>asterids</taxon>
        <taxon>Ericales</taxon>
        <taxon>Ericaceae</taxon>
        <taxon>Vaccinioideae</taxon>
        <taxon>Vaccinieae</taxon>
        <taxon>Vaccinium</taxon>
    </lineage>
</organism>
<reference evidence="1 2" key="1">
    <citation type="journal article" date="2021" name="Hortic Res">
        <title>High-quality reference genome and annotation aids understanding of berry development for evergreen blueberry (Vaccinium darrowii).</title>
        <authorList>
            <person name="Yu J."/>
            <person name="Hulse-Kemp A.M."/>
            <person name="Babiker E."/>
            <person name="Staton M."/>
        </authorList>
    </citation>
    <scope>NUCLEOTIDE SEQUENCE [LARGE SCALE GENOMIC DNA]</scope>
    <source>
        <strain evidence="2">cv. NJ 8807/NJ 8810</strain>
        <tissue evidence="1">Young leaf</tissue>
    </source>
</reference>
<evidence type="ECO:0000313" key="1">
    <source>
        <dbReference type="EMBL" id="KAH7855205.1"/>
    </source>
</evidence>
<protein>
    <submittedName>
        <fullName evidence="1">Uncharacterized protein</fullName>
    </submittedName>
</protein>
<gene>
    <name evidence="1" type="ORF">Vadar_022318</name>
</gene>
<comment type="caution">
    <text evidence="1">The sequence shown here is derived from an EMBL/GenBank/DDBJ whole genome shotgun (WGS) entry which is preliminary data.</text>
</comment>
<name>A0ACB7YNT8_9ERIC</name>